<evidence type="ECO:0008006" key="4">
    <source>
        <dbReference type="Google" id="ProtNLM"/>
    </source>
</evidence>
<evidence type="ECO:0000313" key="3">
    <source>
        <dbReference type="Proteomes" id="UP001518140"/>
    </source>
</evidence>
<dbReference type="RefSeq" id="WP_165345644.1">
    <property type="nucleotide sequence ID" value="NZ_JAAKZX010000353.1"/>
</dbReference>
<keyword evidence="1" id="KW-0812">Transmembrane</keyword>
<keyword evidence="1" id="KW-1133">Transmembrane helix</keyword>
<name>A0ABX0E6Q6_9ACTN</name>
<evidence type="ECO:0000256" key="1">
    <source>
        <dbReference type="SAM" id="Phobius"/>
    </source>
</evidence>
<sequence length="140" mass="14909">MSQGPRKPVLHLLSILATAGASMAMWAAWLGWDQRYDVQPDGTMTGPYEAWQVIGLVLTLLVPVYWAASRRYFVGAVLGPTSGLTAAAFYDWSDDTSGLFAVGVGLIMMGTLAATAVVSAVTAAITDHRQRPPAAHYLPS</sequence>
<comment type="caution">
    <text evidence="2">The sequence shown here is derived from an EMBL/GenBank/DDBJ whole genome shotgun (WGS) entry which is preliminary data.</text>
</comment>
<dbReference type="Proteomes" id="UP001518140">
    <property type="component" value="Unassembled WGS sequence"/>
</dbReference>
<evidence type="ECO:0000313" key="2">
    <source>
        <dbReference type="EMBL" id="NGO49200.1"/>
    </source>
</evidence>
<keyword evidence="3" id="KW-1185">Reference proteome</keyword>
<protein>
    <recommendedName>
        <fullName evidence="4">Integral membrane protein</fullName>
    </recommendedName>
</protein>
<accession>A0ABX0E6Q6</accession>
<feature type="transmembrane region" description="Helical" evidence="1">
    <location>
        <begin position="50"/>
        <end position="68"/>
    </location>
</feature>
<organism evidence="2 3">
    <name type="scientific">Streptomyces ureilyticus</name>
    <dbReference type="NCBI Taxonomy" id="1775131"/>
    <lineage>
        <taxon>Bacteria</taxon>
        <taxon>Bacillati</taxon>
        <taxon>Actinomycetota</taxon>
        <taxon>Actinomycetes</taxon>
        <taxon>Kitasatosporales</taxon>
        <taxon>Streptomycetaceae</taxon>
        <taxon>Streptomyces</taxon>
    </lineage>
</organism>
<feature type="transmembrane region" description="Helical" evidence="1">
    <location>
        <begin position="98"/>
        <end position="125"/>
    </location>
</feature>
<keyword evidence="1" id="KW-0472">Membrane</keyword>
<feature type="transmembrane region" description="Helical" evidence="1">
    <location>
        <begin position="73"/>
        <end position="92"/>
    </location>
</feature>
<proteinExistence type="predicted"/>
<gene>
    <name evidence="2" type="ORF">G6048_46445</name>
</gene>
<feature type="transmembrane region" description="Helical" evidence="1">
    <location>
        <begin position="12"/>
        <end position="30"/>
    </location>
</feature>
<dbReference type="EMBL" id="JAAKZX010000353">
    <property type="protein sequence ID" value="NGO49200.1"/>
    <property type="molecule type" value="Genomic_DNA"/>
</dbReference>
<reference evidence="2 3" key="1">
    <citation type="submission" date="2020-02" db="EMBL/GenBank/DDBJ databases">
        <title>Whole-genome analyses of novel actinobacteria.</title>
        <authorList>
            <person name="Sahin N."/>
            <person name="Tokatli A."/>
        </authorList>
    </citation>
    <scope>NUCLEOTIDE SEQUENCE [LARGE SCALE GENOMIC DNA]</scope>
    <source>
        <strain evidence="2 3">YC419</strain>
    </source>
</reference>